<name>A0A2S8HCF3_9PSED</name>
<comment type="caution">
    <text evidence="2">The sequence shown here is derived from an EMBL/GenBank/DDBJ whole genome shotgun (WGS) entry which is preliminary data.</text>
</comment>
<reference evidence="2 3" key="1">
    <citation type="submission" date="2018-02" db="EMBL/GenBank/DDBJ databases">
        <title>Draft genome sequencing of Pseudomonas frederiksbergensis 11-D3.</title>
        <authorList>
            <person name="Zheng B.-X."/>
        </authorList>
    </citation>
    <scope>NUCLEOTIDE SEQUENCE [LARGE SCALE GENOMIC DNA]</scope>
    <source>
        <strain evidence="2 3">11-D3</strain>
    </source>
</reference>
<feature type="transmembrane region" description="Helical" evidence="1">
    <location>
        <begin position="231"/>
        <end position="249"/>
    </location>
</feature>
<feature type="transmembrane region" description="Helical" evidence="1">
    <location>
        <begin position="261"/>
        <end position="280"/>
    </location>
</feature>
<evidence type="ECO:0000313" key="2">
    <source>
        <dbReference type="EMBL" id="PQP00188.1"/>
    </source>
</evidence>
<gene>
    <name evidence="2" type="ORF">C5612_24095</name>
</gene>
<keyword evidence="1" id="KW-1133">Transmembrane helix</keyword>
<proteinExistence type="predicted"/>
<feature type="transmembrane region" description="Helical" evidence="1">
    <location>
        <begin position="131"/>
        <end position="148"/>
    </location>
</feature>
<evidence type="ECO:0000256" key="1">
    <source>
        <dbReference type="SAM" id="Phobius"/>
    </source>
</evidence>
<feature type="transmembrane region" description="Helical" evidence="1">
    <location>
        <begin position="98"/>
        <end position="119"/>
    </location>
</feature>
<evidence type="ECO:0000313" key="3">
    <source>
        <dbReference type="Proteomes" id="UP000239687"/>
    </source>
</evidence>
<dbReference type="Proteomes" id="UP000239687">
    <property type="component" value="Unassembled WGS sequence"/>
</dbReference>
<keyword evidence="1" id="KW-0472">Membrane</keyword>
<accession>A0A2S8HCF3</accession>
<dbReference type="EMBL" id="PUIN01000015">
    <property type="protein sequence ID" value="PQP00188.1"/>
    <property type="molecule type" value="Genomic_DNA"/>
</dbReference>
<feature type="transmembrane region" description="Helical" evidence="1">
    <location>
        <begin position="286"/>
        <end position="309"/>
    </location>
</feature>
<feature type="transmembrane region" description="Helical" evidence="1">
    <location>
        <begin position="190"/>
        <end position="211"/>
    </location>
</feature>
<keyword evidence="1" id="KW-0812">Transmembrane</keyword>
<protein>
    <submittedName>
        <fullName evidence="2">Uncharacterized protein</fullName>
    </submittedName>
</protein>
<organism evidence="2 3">
    <name type="scientific">Pseudomonas frederiksbergensis</name>
    <dbReference type="NCBI Taxonomy" id="104087"/>
    <lineage>
        <taxon>Bacteria</taxon>
        <taxon>Pseudomonadati</taxon>
        <taxon>Pseudomonadota</taxon>
        <taxon>Gammaproteobacteria</taxon>
        <taxon>Pseudomonadales</taxon>
        <taxon>Pseudomonadaceae</taxon>
        <taxon>Pseudomonas</taxon>
    </lineage>
</organism>
<sequence>MFRWMRELWVGSDLVEFESSFGLAESVERLKAATRHWAMFTPFREAAVGTVTESRVSLQRVIPMVRNSFKPLFVGRFQVRQNQVVLTGRFALHWSVKLFMGFWFGFCVLFTALVLFTAVPGPHATFMPLEGLAMMACGIGVMRICMWFSRNDQAWLSDVIRTALSNQVAIASKGLPPDELRSSPKRPPTVIVIVTAVLAFQGLMFCVSAITDIQPSLGDPSGSVFTHYADVRLRYLSVIYGAVMLPLTFDVYRQRMFAWRMGFLALFGGAALQALGLLAREDLGNARQTIIFCVASLVITIVWACWWYAQRVHFHD</sequence>
<dbReference type="AlphaFoldDB" id="A0A2S8HCF3"/>